<reference evidence="2" key="2">
    <citation type="submission" date="2022-06" db="UniProtKB">
        <authorList>
            <consortium name="EnsemblMetazoa"/>
        </authorList>
    </citation>
    <scope>IDENTIFICATION</scope>
    <source>
        <strain evidence="2">PS312</strain>
    </source>
</reference>
<feature type="region of interest" description="Disordered" evidence="1">
    <location>
        <begin position="119"/>
        <end position="139"/>
    </location>
</feature>
<sequence>MFHHAARISQNKVAVRIKKDAPTTSTKVTKRKKTTVKSEVEPIEIEPWLQRQRKWRRRKERKPIQAMTTNTQRSLSKKRNPRQLANEDKNVVVRRRHKLKTTSRLMNKEVEPWIQSRQVKRETNNQTNGLRTPLASCEA</sequence>
<dbReference type="AlphaFoldDB" id="A0A2A6BBT4"/>
<evidence type="ECO:0000313" key="3">
    <source>
        <dbReference type="Proteomes" id="UP000005239"/>
    </source>
</evidence>
<feature type="region of interest" description="Disordered" evidence="1">
    <location>
        <begin position="1"/>
        <end position="35"/>
    </location>
</feature>
<dbReference type="Proteomes" id="UP000005239">
    <property type="component" value="Unassembled WGS sequence"/>
</dbReference>
<name>A0A2A6BBT4_PRIPA</name>
<gene>
    <name evidence="2" type="primary">WBGene00104725</name>
</gene>
<organism evidence="2 3">
    <name type="scientific">Pristionchus pacificus</name>
    <name type="common">Parasitic nematode worm</name>
    <dbReference type="NCBI Taxonomy" id="54126"/>
    <lineage>
        <taxon>Eukaryota</taxon>
        <taxon>Metazoa</taxon>
        <taxon>Ecdysozoa</taxon>
        <taxon>Nematoda</taxon>
        <taxon>Chromadorea</taxon>
        <taxon>Rhabditida</taxon>
        <taxon>Rhabditina</taxon>
        <taxon>Diplogasteromorpha</taxon>
        <taxon>Diplogasteroidea</taxon>
        <taxon>Neodiplogasteridae</taxon>
        <taxon>Pristionchus</taxon>
    </lineage>
</organism>
<dbReference type="EnsemblMetazoa" id="PPA15171.1">
    <property type="protein sequence ID" value="PPA15171.1"/>
    <property type="gene ID" value="WBGene00104725"/>
</dbReference>
<proteinExistence type="predicted"/>
<accession>A0A8R1UA06</accession>
<feature type="compositionally biased region" description="Basic residues" evidence="1">
    <location>
        <begin position="51"/>
        <end position="61"/>
    </location>
</feature>
<reference evidence="3" key="1">
    <citation type="journal article" date="2008" name="Nat. Genet.">
        <title>The Pristionchus pacificus genome provides a unique perspective on nematode lifestyle and parasitism.</title>
        <authorList>
            <person name="Dieterich C."/>
            <person name="Clifton S.W."/>
            <person name="Schuster L.N."/>
            <person name="Chinwalla A."/>
            <person name="Delehaunty K."/>
            <person name="Dinkelacker I."/>
            <person name="Fulton L."/>
            <person name="Fulton R."/>
            <person name="Godfrey J."/>
            <person name="Minx P."/>
            <person name="Mitreva M."/>
            <person name="Roeseler W."/>
            <person name="Tian H."/>
            <person name="Witte H."/>
            <person name="Yang S.P."/>
            <person name="Wilson R.K."/>
            <person name="Sommer R.J."/>
        </authorList>
    </citation>
    <scope>NUCLEOTIDE SEQUENCE [LARGE SCALE GENOMIC DNA]</scope>
    <source>
        <strain evidence="3">PS312</strain>
    </source>
</reference>
<feature type="region of interest" description="Disordered" evidence="1">
    <location>
        <begin position="50"/>
        <end position="91"/>
    </location>
</feature>
<keyword evidence="3" id="KW-1185">Reference proteome</keyword>
<protein>
    <submittedName>
        <fullName evidence="2">Uncharacterized protein</fullName>
    </submittedName>
</protein>
<evidence type="ECO:0000313" key="2">
    <source>
        <dbReference type="EnsemblMetazoa" id="PPA15171.1"/>
    </source>
</evidence>
<evidence type="ECO:0000256" key="1">
    <source>
        <dbReference type="SAM" id="MobiDB-lite"/>
    </source>
</evidence>
<accession>A0A2A6BBT4</accession>